<evidence type="ECO:0000313" key="3">
    <source>
        <dbReference type="Proteomes" id="UP001500466"/>
    </source>
</evidence>
<dbReference type="SMART" id="SM00530">
    <property type="entry name" value="HTH_XRE"/>
    <property type="match status" value="1"/>
</dbReference>
<dbReference type="PROSITE" id="PS50943">
    <property type="entry name" value="HTH_CROC1"/>
    <property type="match status" value="1"/>
</dbReference>
<dbReference type="Proteomes" id="UP001500466">
    <property type="component" value="Unassembled WGS sequence"/>
</dbReference>
<evidence type="ECO:0000313" key="2">
    <source>
        <dbReference type="EMBL" id="GAA4980706.1"/>
    </source>
</evidence>
<dbReference type="RefSeq" id="WP_345678598.1">
    <property type="nucleotide sequence ID" value="NZ_BAABHS010000023.1"/>
</dbReference>
<sequence length="194" mass="20930">MDAAGWSTQLLEAVGTQVRNYRKQLGMTAQDLADACAELGLEIPVKAVTNIETGRRASLGVGELLVLARALNVGPVGLVFPLGHRATVEAFPGREIPVWDAVAWFTEETPLEEPAPRGSARATIDAFRMHAQAAYTAITSLRICEERRRTPGTSVVHAEAMLADDVRALHEIRSRMSASGLVLPPWPEGLPQAD</sequence>
<comment type="caution">
    <text evidence="2">The sequence shown here is derived from an EMBL/GenBank/DDBJ whole genome shotgun (WGS) entry which is preliminary data.</text>
</comment>
<keyword evidence="3" id="KW-1185">Reference proteome</keyword>
<name>A0ABP9HWK9_9ACTN</name>
<organism evidence="2 3">
    <name type="scientific">Yinghuangia aomiensis</name>
    <dbReference type="NCBI Taxonomy" id="676205"/>
    <lineage>
        <taxon>Bacteria</taxon>
        <taxon>Bacillati</taxon>
        <taxon>Actinomycetota</taxon>
        <taxon>Actinomycetes</taxon>
        <taxon>Kitasatosporales</taxon>
        <taxon>Streptomycetaceae</taxon>
        <taxon>Yinghuangia</taxon>
    </lineage>
</organism>
<dbReference type="Gene3D" id="1.10.260.40">
    <property type="entry name" value="lambda repressor-like DNA-binding domains"/>
    <property type="match status" value="1"/>
</dbReference>
<dbReference type="CDD" id="cd00093">
    <property type="entry name" value="HTH_XRE"/>
    <property type="match status" value="1"/>
</dbReference>
<dbReference type="SUPFAM" id="SSF47413">
    <property type="entry name" value="lambda repressor-like DNA-binding domains"/>
    <property type="match status" value="1"/>
</dbReference>
<accession>A0ABP9HWK9</accession>
<gene>
    <name evidence="2" type="ORF">GCM10023205_57210</name>
</gene>
<dbReference type="InterPro" id="IPR001387">
    <property type="entry name" value="Cro/C1-type_HTH"/>
</dbReference>
<dbReference type="InterPro" id="IPR010982">
    <property type="entry name" value="Lambda_DNA-bd_dom_sf"/>
</dbReference>
<proteinExistence type="predicted"/>
<dbReference type="Pfam" id="PF01381">
    <property type="entry name" value="HTH_3"/>
    <property type="match status" value="1"/>
</dbReference>
<feature type="domain" description="HTH cro/C1-type" evidence="1">
    <location>
        <begin position="18"/>
        <end position="79"/>
    </location>
</feature>
<evidence type="ECO:0000259" key="1">
    <source>
        <dbReference type="PROSITE" id="PS50943"/>
    </source>
</evidence>
<dbReference type="EMBL" id="BAABHS010000023">
    <property type="protein sequence ID" value="GAA4980706.1"/>
    <property type="molecule type" value="Genomic_DNA"/>
</dbReference>
<reference evidence="3" key="1">
    <citation type="journal article" date="2019" name="Int. J. Syst. Evol. Microbiol.">
        <title>The Global Catalogue of Microorganisms (GCM) 10K type strain sequencing project: providing services to taxonomists for standard genome sequencing and annotation.</title>
        <authorList>
            <consortium name="The Broad Institute Genomics Platform"/>
            <consortium name="The Broad Institute Genome Sequencing Center for Infectious Disease"/>
            <person name="Wu L."/>
            <person name="Ma J."/>
        </authorList>
    </citation>
    <scope>NUCLEOTIDE SEQUENCE [LARGE SCALE GENOMIC DNA]</scope>
    <source>
        <strain evidence="3">JCM 17986</strain>
    </source>
</reference>
<protein>
    <recommendedName>
        <fullName evidence="1">HTH cro/C1-type domain-containing protein</fullName>
    </recommendedName>
</protein>